<dbReference type="GO" id="GO:0005833">
    <property type="term" value="C:hemoglobin complex"/>
    <property type="evidence" value="ECO:0007669"/>
    <property type="project" value="InterPro"/>
</dbReference>
<keyword evidence="10" id="KW-1185">Reference proteome</keyword>
<evidence type="ECO:0000256" key="5">
    <source>
        <dbReference type="ARBA" id="ARBA00022723"/>
    </source>
</evidence>
<dbReference type="GO" id="GO:0019825">
    <property type="term" value="F:oxygen binding"/>
    <property type="evidence" value="ECO:0007669"/>
    <property type="project" value="InterPro"/>
</dbReference>
<feature type="domain" description="Globin" evidence="8">
    <location>
        <begin position="1"/>
        <end position="116"/>
    </location>
</feature>
<organism evidence="9 10">
    <name type="scientific">Eleutherodactylus coqui</name>
    <name type="common">Puerto Rican coqui</name>
    <dbReference type="NCBI Taxonomy" id="57060"/>
    <lineage>
        <taxon>Eukaryota</taxon>
        <taxon>Metazoa</taxon>
        <taxon>Chordata</taxon>
        <taxon>Craniata</taxon>
        <taxon>Vertebrata</taxon>
        <taxon>Euteleostomi</taxon>
        <taxon>Amphibia</taxon>
        <taxon>Batrachia</taxon>
        <taxon>Anura</taxon>
        <taxon>Neobatrachia</taxon>
        <taxon>Hyloidea</taxon>
        <taxon>Eleutherodactylidae</taxon>
        <taxon>Eleutherodactylinae</taxon>
        <taxon>Eleutherodactylus</taxon>
        <taxon>Eleutherodactylus</taxon>
    </lineage>
</organism>
<sequence length="116" mass="12868">MLVVYPWTQRYFGSFGDLSSVAAISANAKVKAHGKLVLTTVGQAIQHLDDMKHYLADLSKYHAKKLCVDPENFKRLGEVVIIVLSSKIGAAFTPEIQAVWEKFDKVLVSALSHGYF</sequence>
<dbReference type="PANTHER" id="PTHR11442:SF7">
    <property type="entry name" value="HEMOGLOBIN SUBUNIT EPSILON"/>
    <property type="match status" value="1"/>
</dbReference>
<dbReference type="Pfam" id="PF00042">
    <property type="entry name" value="Globin"/>
    <property type="match status" value="1"/>
</dbReference>
<comment type="caution">
    <text evidence="9">The sequence shown here is derived from an EMBL/GenBank/DDBJ whole genome shotgun (WGS) entry which is preliminary data.</text>
</comment>
<dbReference type="SUPFAM" id="SSF46458">
    <property type="entry name" value="Globin-like"/>
    <property type="match status" value="1"/>
</dbReference>
<keyword evidence="3 7" id="KW-0349">Heme</keyword>
<dbReference type="InterPro" id="IPR000971">
    <property type="entry name" value="Globin"/>
</dbReference>
<dbReference type="GO" id="GO:0004601">
    <property type="term" value="F:peroxidase activity"/>
    <property type="evidence" value="ECO:0007669"/>
    <property type="project" value="TreeGrafter"/>
</dbReference>
<evidence type="ECO:0000313" key="10">
    <source>
        <dbReference type="Proteomes" id="UP000770717"/>
    </source>
</evidence>
<keyword evidence="6" id="KW-0408">Iron</keyword>
<evidence type="ECO:0000256" key="1">
    <source>
        <dbReference type="ARBA" id="ARBA00008705"/>
    </source>
</evidence>
<dbReference type="EMBL" id="WNTK01000010">
    <property type="protein sequence ID" value="KAG9477151.1"/>
    <property type="molecule type" value="Genomic_DNA"/>
</dbReference>
<evidence type="ECO:0000256" key="4">
    <source>
        <dbReference type="ARBA" id="ARBA00022621"/>
    </source>
</evidence>
<dbReference type="AlphaFoldDB" id="A0A8J6EY83"/>
<dbReference type="GO" id="GO:0005344">
    <property type="term" value="F:oxygen carrier activity"/>
    <property type="evidence" value="ECO:0007669"/>
    <property type="project" value="UniProtKB-KW"/>
</dbReference>
<accession>A0A8J6EY83</accession>
<evidence type="ECO:0000256" key="7">
    <source>
        <dbReference type="RuleBase" id="RU000356"/>
    </source>
</evidence>
<comment type="similarity">
    <text evidence="1 7">Belongs to the globin family.</text>
</comment>
<dbReference type="GO" id="GO:0031720">
    <property type="term" value="F:haptoglobin binding"/>
    <property type="evidence" value="ECO:0007669"/>
    <property type="project" value="TreeGrafter"/>
</dbReference>
<dbReference type="GO" id="GO:0043177">
    <property type="term" value="F:organic acid binding"/>
    <property type="evidence" value="ECO:0007669"/>
    <property type="project" value="TreeGrafter"/>
</dbReference>
<dbReference type="InterPro" id="IPR012292">
    <property type="entry name" value="Globin/Proto"/>
</dbReference>
<keyword evidence="2 7" id="KW-0813">Transport</keyword>
<dbReference type="Gene3D" id="1.10.490.10">
    <property type="entry name" value="Globins"/>
    <property type="match status" value="1"/>
</dbReference>
<dbReference type="OrthoDB" id="9886081at2759"/>
<evidence type="ECO:0000256" key="6">
    <source>
        <dbReference type="ARBA" id="ARBA00023004"/>
    </source>
</evidence>
<dbReference type="GO" id="GO:0020037">
    <property type="term" value="F:heme binding"/>
    <property type="evidence" value="ECO:0007669"/>
    <property type="project" value="InterPro"/>
</dbReference>
<dbReference type="InterPro" id="IPR002337">
    <property type="entry name" value="Hemoglobin_b"/>
</dbReference>
<dbReference type="InterPro" id="IPR050056">
    <property type="entry name" value="Hemoglobin_oxygen_transport"/>
</dbReference>
<keyword evidence="4 7" id="KW-0561">Oxygen transport</keyword>
<proteinExistence type="inferred from homology"/>
<dbReference type="PRINTS" id="PR00814">
    <property type="entry name" value="BETAHAEM"/>
</dbReference>
<dbReference type="Proteomes" id="UP000770717">
    <property type="component" value="Unassembled WGS sequence"/>
</dbReference>
<name>A0A8J6EY83_ELECQ</name>
<dbReference type="GO" id="GO:0046872">
    <property type="term" value="F:metal ion binding"/>
    <property type="evidence" value="ECO:0007669"/>
    <property type="project" value="UniProtKB-KW"/>
</dbReference>
<keyword evidence="5" id="KW-0479">Metal-binding</keyword>
<dbReference type="GO" id="GO:0031838">
    <property type="term" value="C:haptoglobin-hemoglobin complex"/>
    <property type="evidence" value="ECO:0007669"/>
    <property type="project" value="TreeGrafter"/>
</dbReference>
<evidence type="ECO:0000256" key="2">
    <source>
        <dbReference type="ARBA" id="ARBA00022448"/>
    </source>
</evidence>
<dbReference type="GO" id="GO:0042744">
    <property type="term" value="P:hydrogen peroxide catabolic process"/>
    <property type="evidence" value="ECO:0007669"/>
    <property type="project" value="TreeGrafter"/>
</dbReference>
<reference evidence="9" key="1">
    <citation type="thesis" date="2020" institute="ProQuest LLC" country="789 East Eisenhower Parkway, Ann Arbor, MI, USA">
        <title>Comparative Genomics and Chromosome Evolution.</title>
        <authorList>
            <person name="Mudd A.B."/>
        </authorList>
    </citation>
    <scope>NUCLEOTIDE SEQUENCE</scope>
    <source>
        <strain evidence="9">HN-11 Male</strain>
        <tissue evidence="9">Kidney and liver</tissue>
    </source>
</reference>
<evidence type="ECO:0000313" key="9">
    <source>
        <dbReference type="EMBL" id="KAG9477151.1"/>
    </source>
</evidence>
<dbReference type="PANTHER" id="PTHR11442">
    <property type="entry name" value="HEMOGLOBIN FAMILY MEMBER"/>
    <property type="match status" value="1"/>
</dbReference>
<gene>
    <name evidence="9" type="ORF">GDO78_002514</name>
</gene>
<dbReference type="PROSITE" id="PS01033">
    <property type="entry name" value="GLOBIN"/>
    <property type="match status" value="1"/>
</dbReference>
<dbReference type="InterPro" id="IPR009050">
    <property type="entry name" value="Globin-like_sf"/>
</dbReference>
<evidence type="ECO:0000259" key="8">
    <source>
        <dbReference type="PROSITE" id="PS01033"/>
    </source>
</evidence>
<protein>
    <recommendedName>
        <fullName evidence="8">Globin domain-containing protein</fullName>
    </recommendedName>
</protein>
<evidence type="ECO:0000256" key="3">
    <source>
        <dbReference type="ARBA" id="ARBA00022617"/>
    </source>
</evidence>
<dbReference type="GO" id="GO:0072562">
    <property type="term" value="C:blood microparticle"/>
    <property type="evidence" value="ECO:0007669"/>
    <property type="project" value="TreeGrafter"/>
</dbReference>